<dbReference type="Proteomes" id="UP000524404">
    <property type="component" value="Unassembled WGS sequence"/>
</dbReference>
<dbReference type="RefSeq" id="WP_184135274.1">
    <property type="nucleotide sequence ID" value="NZ_JACHKT010000022.1"/>
</dbReference>
<sequence>MSPKNQSSKASFSRTITKKDVFTGGKYPEFAIFFNLAFFRIAGLVNHLLGKKYEANKNTLEKEFDSWLKNANDSKNDKVFSKLRDYLWKGFMTNKNSSGYVITPDDRKIMIEALEKLSEIRNFQSHYWHDNDVLMISPELKKHILQLHDDAKLSFMKDYSKELLDYESACKERPLFKTHEGKDYITKDGKAFFLSFFLTRGEMARFLQLHKGYKRTDTNEFKIKHLVYRFYTHRDGAARQHYGQEDNMLGTMTALEQQEILAARQAFKLISYLNDVPDVSNDLKLFPLHLPDKTLIINAEQMIAFCKTHPVLKGLDIKPLIKEIKPPKDSVDEMQTVTLEQFLDITFNNYSIHISRVSFHRLILDSIRCEDEGNAILEKLQKFIDERNFIHQFISDNAFRELHLTENQLSFQDVINPYYLFKLRSGERLRTLMGKWLDKIEVAKFDKAFDEKQETFEEAIKTHPIELSYYDFYYETNEKPRSFDHFVHFAVQYLIDFEKVKTWYWMFERFEPELEVKEKMVNGKMEKVELLVNKRRVMFSNQKPSLAKTNDSEDNSSDWRLAIKDGQVIVGIFDQEQTDKNDTPKHKFLLGHRALKNLLIASLEDKKEVSTFFMGIIHDINKLKDPTTQTDIANLRILQANEIPTSFKIANKQEPALDTPQLRVLANKRIEKIVDELKIFADNNKAKIPMGRAEKNRQIMRCYKYFDWHYEAKSEFKFLRQSEYQQMSVYHYCLEKRTGKDLSRGKYAFLIQNALPHIPDKIKTLLKEAKNIDDLLTKVAQATIALLENWQALMSILKGKELNKILGKLGIPTYKNSHLADYIPFDIHPILVLRKFYAKELNESGGKFRLSKKVYEKTEWQLGLRNTHYQYQGYLEGYNTGEESSKVKKKLIGAMNELLCQDTLLWQMAKDY</sequence>
<organism evidence="1 2">
    <name type="scientific">Arcicella rosea</name>
    <dbReference type="NCBI Taxonomy" id="502909"/>
    <lineage>
        <taxon>Bacteria</taxon>
        <taxon>Pseudomonadati</taxon>
        <taxon>Bacteroidota</taxon>
        <taxon>Cytophagia</taxon>
        <taxon>Cytophagales</taxon>
        <taxon>Flectobacillaceae</taxon>
        <taxon>Arcicella</taxon>
    </lineage>
</organism>
<evidence type="ECO:0000313" key="2">
    <source>
        <dbReference type="Proteomes" id="UP000524404"/>
    </source>
</evidence>
<comment type="caution">
    <text evidence="1">The sequence shown here is derived from an EMBL/GenBank/DDBJ whole genome shotgun (WGS) entry which is preliminary data.</text>
</comment>
<protein>
    <submittedName>
        <fullName evidence="1">Uncharacterized protein</fullName>
    </submittedName>
</protein>
<keyword evidence="2" id="KW-1185">Reference proteome</keyword>
<dbReference type="EMBL" id="JACHKT010000022">
    <property type="protein sequence ID" value="MBB6004334.1"/>
    <property type="molecule type" value="Genomic_DNA"/>
</dbReference>
<dbReference type="AlphaFoldDB" id="A0A841EQ13"/>
<evidence type="ECO:0000313" key="1">
    <source>
        <dbReference type="EMBL" id="MBB6004334.1"/>
    </source>
</evidence>
<reference evidence="1 2" key="1">
    <citation type="submission" date="2020-08" db="EMBL/GenBank/DDBJ databases">
        <title>Functional genomics of gut bacteria from endangered species of beetles.</title>
        <authorList>
            <person name="Carlos-Shanley C."/>
        </authorList>
    </citation>
    <scope>NUCLEOTIDE SEQUENCE [LARGE SCALE GENOMIC DNA]</scope>
    <source>
        <strain evidence="1 2">S00070</strain>
    </source>
</reference>
<name>A0A841EQ13_9BACT</name>
<accession>A0A841EQ13</accession>
<proteinExistence type="predicted"/>
<gene>
    <name evidence="1" type="ORF">HNP25_002997</name>
</gene>